<keyword evidence="1" id="KW-1133">Transmembrane helix</keyword>
<protein>
    <submittedName>
        <fullName evidence="2">Uncharacterized protein</fullName>
    </submittedName>
</protein>
<name>A0A0A9DMS4_ARUDO</name>
<evidence type="ECO:0000256" key="1">
    <source>
        <dbReference type="SAM" id="Phobius"/>
    </source>
</evidence>
<evidence type="ECO:0000313" key="2">
    <source>
        <dbReference type="EMBL" id="JAD87983.1"/>
    </source>
</evidence>
<keyword evidence="1" id="KW-0812">Transmembrane</keyword>
<sequence>MKSELLKVQCNGLNRISCLLLASVLVQSPLHWAYQHLVY</sequence>
<dbReference type="AlphaFoldDB" id="A0A0A9DMS4"/>
<keyword evidence="1" id="KW-0472">Membrane</keyword>
<feature type="transmembrane region" description="Helical" evidence="1">
    <location>
        <begin position="12"/>
        <end position="34"/>
    </location>
</feature>
<proteinExistence type="predicted"/>
<dbReference type="EMBL" id="GBRH01209912">
    <property type="protein sequence ID" value="JAD87983.1"/>
    <property type="molecule type" value="Transcribed_RNA"/>
</dbReference>
<organism evidence="2">
    <name type="scientific">Arundo donax</name>
    <name type="common">Giant reed</name>
    <name type="synonym">Donax arundinaceus</name>
    <dbReference type="NCBI Taxonomy" id="35708"/>
    <lineage>
        <taxon>Eukaryota</taxon>
        <taxon>Viridiplantae</taxon>
        <taxon>Streptophyta</taxon>
        <taxon>Embryophyta</taxon>
        <taxon>Tracheophyta</taxon>
        <taxon>Spermatophyta</taxon>
        <taxon>Magnoliopsida</taxon>
        <taxon>Liliopsida</taxon>
        <taxon>Poales</taxon>
        <taxon>Poaceae</taxon>
        <taxon>PACMAD clade</taxon>
        <taxon>Arundinoideae</taxon>
        <taxon>Arundineae</taxon>
        <taxon>Arundo</taxon>
    </lineage>
</organism>
<accession>A0A0A9DMS4</accession>
<reference evidence="2" key="2">
    <citation type="journal article" date="2015" name="Data Brief">
        <title>Shoot transcriptome of the giant reed, Arundo donax.</title>
        <authorList>
            <person name="Barrero R.A."/>
            <person name="Guerrero F.D."/>
            <person name="Moolhuijzen P."/>
            <person name="Goolsby J.A."/>
            <person name="Tidwell J."/>
            <person name="Bellgard S.E."/>
            <person name="Bellgard M.I."/>
        </authorList>
    </citation>
    <scope>NUCLEOTIDE SEQUENCE</scope>
    <source>
        <tissue evidence="2">Shoot tissue taken approximately 20 cm above the soil surface</tissue>
    </source>
</reference>
<reference evidence="2" key="1">
    <citation type="submission" date="2014-09" db="EMBL/GenBank/DDBJ databases">
        <authorList>
            <person name="Magalhaes I.L.F."/>
            <person name="Oliveira U."/>
            <person name="Santos F.R."/>
            <person name="Vidigal T.H.D.A."/>
            <person name="Brescovit A.D."/>
            <person name="Santos A.J."/>
        </authorList>
    </citation>
    <scope>NUCLEOTIDE SEQUENCE</scope>
    <source>
        <tissue evidence="2">Shoot tissue taken approximately 20 cm above the soil surface</tissue>
    </source>
</reference>